<protein>
    <submittedName>
        <fullName evidence="9">Uu.00g143290.m01.CDS01</fullName>
    </submittedName>
</protein>
<name>A0AAI8YLI7_9PEZI</name>
<feature type="region of interest" description="Disordered" evidence="7">
    <location>
        <begin position="41"/>
        <end position="65"/>
    </location>
</feature>
<keyword evidence="1" id="KW-0479">Metal-binding</keyword>
<evidence type="ECO:0000256" key="7">
    <source>
        <dbReference type="SAM" id="MobiDB-lite"/>
    </source>
</evidence>
<evidence type="ECO:0000256" key="2">
    <source>
        <dbReference type="ARBA" id="ARBA00022833"/>
    </source>
</evidence>
<dbReference type="EMBL" id="CAUWAG010000012">
    <property type="protein sequence ID" value="CAJ2509303.1"/>
    <property type="molecule type" value="Genomic_DNA"/>
</dbReference>
<evidence type="ECO:0000256" key="5">
    <source>
        <dbReference type="ARBA" id="ARBA00023163"/>
    </source>
</evidence>
<evidence type="ECO:0000256" key="4">
    <source>
        <dbReference type="ARBA" id="ARBA00023125"/>
    </source>
</evidence>
<dbReference type="PANTHER" id="PTHR31944">
    <property type="entry name" value="HEME-RESPONSIVE ZINC FINGER TRANSCRIPTION FACTOR HAP1"/>
    <property type="match status" value="1"/>
</dbReference>
<reference evidence="9" key="1">
    <citation type="submission" date="2023-10" db="EMBL/GenBank/DDBJ databases">
        <authorList>
            <person name="Hackl T."/>
        </authorList>
    </citation>
    <scope>NUCLEOTIDE SEQUENCE</scope>
</reference>
<keyword evidence="4" id="KW-0238">DNA-binding</keyword>
<keyword evidence="3" id="KW-0805">Transcription regulation</keyword>
<dbReference type="InterPro" id="IPR051430">
    <property type="entry name" value="Fungal_TF_Env_Response"/>
</dbReference>
<feature type="domain" description="Xylanolytic transcriptional activator regulatory" evidence="8">
    <location>
        <begin position="221"/>
        <end position="402"/>
    </location>
</feature>
<evidence type="ECO:0000256" key="6">
    <source>
        <dbReference type="ARBA" id="ARBA00023242"/>
    </source>
</evidence>
<comment type="caution">
    <text evidence="9">The sequence shown here is derived from an EMBL/GenBank/DDBJ whole genome shotgun (WGS) entry which is preliminary data.</text>
</comment>
<accession>A0AAI8YLI7</accession>
<dbReference type="GO" id="GO:0000978">
    <property type="term" value="F:RNA polymerase II cis-regulatory region sequence-specific DNA binding"/>
    <property type="evidence" value="ECO:0007669"/>
    <property type="project" value="TreeGrafter"/>
</dbReference>
<organism evidence="9 10">
    <name type="scientific">Anthostomella pinea</name>
    <dbReference type="NCBI Taxonomy" id="933095"/>
    <lineage>
        <taxon>Eukaryota</taxon>
        <taxon>Fungi</taxon>
        <taxon>Dikarya</taxon>
        <taxon>Ascomycota</taxon>
        <taxon>Pezizomycotina</taxon>
        <taxon>Sordariomycetes</taxon>
        <taxon>Xylariomycetidae</taxon>
        <taxon>Xylariales</taxon>
        <taxon>Xylariaceae</taxon>
        <taxon>Anthostomella</taxon>
    </lineage>
</organism>
<dbReference type="PANTHER" id="PTHR31944:SF129">
    <property type="entry name" value="ASPYRIDONES CLUSTER REGULATOR APDR-RELATED"/>
    <property type="match status" value="1"/>
</dbReference>
<keyword evidence="6" id="KW-0539">Nucleus</keyword>
<keyword evidence="2" id="KW-0862">Zinc</keyword>
<evidence type="ECO:0000313" key="10">
    <source>
        <dbReference type="Proteomes" id="UP001295740"/>
    </source>
</evidence>
<evidence type="ECO:0000256" key="1">
    <source>
        <dbReference type="ARBA" id="ARBA00022723"/>
    </source>
</evidence>
<gene>
    <name evidence="9" type="ORF">KHLLAP_LOCUS9771</name>
</gene>
<dbReference type="GO" id="GO:0001228">
    <property type="term" value="F:DNA-binding transcription activator activity, RNA polymerase II-specific"/>
    <property type="evidence" value="ECO:0007669"/>
    <property type="project" value="TreeGrafter"/>
</dbReference>
<dbReference type="AlphaFoldDB" id="A0AAI8YLI7"/>
<keyword evidence="10" id="KW-1185">Reference proteome</keyword>
<keyword evidence="5" id="KW-0804">Transcription</keyword>
<dbReference type="InterPro" id="IPR007219">
    <property type="entry name" value="XnlR_reg_dom"/>
</dbReference>
<proteinExistence type="predicted"/>
<sequence>MAEEPKSFARKRRRPAKSCEPCRSPSIIPKVDLVRDISEDLLAVHNEGQPGSQDPGSPLRSPEECSRDLRARIRSLENIARPEGSSNDQGSPGQAIRDLEERVSRVEQQLSVSKRDQARISHTGLQVTLPRPHLRAEKEKTRLFGQTHWVHSLEQFHLLARMQAKTSAAFDGQQNGISSSIKEGASARQLAQNRGTGRLQELMPGLPDTIPPRSVCDEAVNAYLHTFEPMFRILHIPSFLHEYDEHWSHSDSPQSIFLMKLLMVLTIGAIFLPDRTISNQIRRAAREWSYVVQWWLVGPTEREAMCLDGVQVFCLLILARQTTSLGGSSSIATEALLKLCFTIGLHLEPRTIGSRTVFQSEMRRRLWITVLELTTITSMNSTLPLLISLDDYQCEQPSNTSDTGLKEGDPYAALEVSELQNLDCSLQLLLAKSLRLRMQITRELNTFRREFSYQKALDYGNALKAQCREIAEFFQARSCDNDDWHPALGFHHKFFDSYLRRIILVLHRPFAMKARNDPQFFFARKACLESCTIISSHAKGMNFPSGEVDDFSYLCMSGTGLFKGFLGQDILCALAFEVTVLLEEEGSGERMTLSTSATYDPLISLSRASREPLMKTLDHIREQWRQIICLGRPSLKQYLFLSTILSQIRATEAGQDPKEAIIQTVKTTLAECLAMLQESGVYTNTASSSSLAGWTDGTSPFDVDMSGLFGFDLHSLDPTLTLDIPDWLDDPNMAPSMAT</sequence>
<dbReference type="GO" id="GO:0006351">
    <property type="term" value="P:DNA-templated transcription"/>
    <property type="evidence" value="ECO:0007669"/>
    <property type="project" value="InterPro"/>
</dbReference>
<dbReference type="GO" id="GO:0005634">
    <property type="term" value="C:nucleus"/>
    <property type="evidence" value="ECO:0007669"/>
    <property type="project" value="TreeGrafter"/>
</dbReference>
<dbReference type="CDD" id="cd12148">
    <property type="entry name" value="fungal_TF_MHR"/>
    <property type="match status" value="1"/>
</dbReference>
<dbReference type="Proteomes" id="UP001295740">
    <property type="component" value="Unassembled WGS sequence"/>
</dbReference>
<dbReference type="Pfam" id="PF04082">
    <property type="entry name" value="Fungal_trans"/>
    <property type="match status" value="1"/>
</dbReference>
<feature type="region of interest" description="Disordered" evidence="7">
    <location>
        <begin position="1"/>
        <end position="25"/>
    </location>
</feature>
<evidence type="ECO:0000313" key="9">
    <source>
        <dbReference type="EMBL" id="CAJ2509303.1"/>
    </source>
</evidence>
<evidence type="ECO:0000256" key="3">
    <source>
        <dbReference type="ARBA" id="ARBA00023015"/>
    </source>
</evidence>
<dbReference type="GO" id="GO:0008270">
    <property type="term" value="F:zinc ion binding"/>
    <property type="evidence" value="ECO:0007669"/>
    <property type="project" value="InterPro"/>
</dbReference>
<evidence type="ECO:0000259" key="8">
    <source>
        <dbReference type="Pfam" id="PF04082"/>
    </source>
</evidence>